<dbReference type="EMBL" id="CP071091">
    <property type="protein sequence ID" value="QSQ11538.1"/>
    <property type="molecule type" value="Genomic_DNA"/>
</dbReference>
<dbReference type="RefSeq" id="WP_206713287.1">
    <property type="nucleotide sequence ID" value="NZ_CP071091.1"/>
</dbReference>
<dbReference type="Proteomes" id="UP000663090">
    <property type="component" value="Chromosome"/>
</dbReference>
<feature type="signal peptide" evidence="2">
    <location>
        <begin position="1"/>
        <end position="19"/>
    </location>
</feature>
<evidence type="ECO:0000313" key="3">
    <source>
        <dbReference type="EMBL" id="QSQ11538.1"/>
    </source>
</evidence>
<feature type="region of interest" description="Disordered" evidence="1">
    <location>
        <begin position="248"/>
        <end position="268"/>
    </location>
</feature>
<accession>A0ABX7MYW3</accession>
<proteinExistence type="predicted"/>
<organism evidence="3 4">
    <name type="scientific">Myxococcus landrumensis</name>
    <dbReference type="NCBI Taxonomy" id="2813577"/>
    <lineage>
        <taxon>Bacteria</taxon>
        <taxon>Pseudomonadati</taxon>
        <taxon>Myxococcota</taxon>
        <taxon>Myxococcia</taxon>
        <taxon>Myxococcales</taxon>
        <taxon>Cystobacterineae</taxon>
        <taxon>Myxococcaceae</taxon>
        <taxon>Myxococcus</taxon>
    </lineage>
</organism>
<feature type="chain" id="PRO_5047388148" description="Bacterial Ig-like domain-containing protein" evidence="2">
    <location>
        <begin position="20"/>
        <end position="810"/>
    </location>
</feature>
<feature type="region of interest" description="Disordered" evidence="1">
    <location>
        <begin position="599"/>
        <end position="658"/>
    </location>
</feature>
<protein>
    <recommendedName>
        <fullName evidence="5">Bacterial Ig-like domain-containing protein</fullName>
    </recommendedName>
</protein>
<dbReference type="NCBIfam" id="TIGR03901">
    <property type="entry name" value="MYXO-CTERM"/>
    <property type="match status" value="1"/>
</dbReference>
<feature type="compositionally biased region" description="Low complexity" evidence="1">
    <location>
        <begin position="638"/>
        <end position="658"/>
    </location>
</feature>
<feature type="region of interest" description="Disordered" evidence="1">
    <location>
        <begin position="791"/>
        <end position="810"/>
    </location>
</feature>
<dbReference type="NCBIfam" id="NF047640">
    <property type="entry name" value="gliding_AgmC_N"/>
    <property type="match status" value="1"/>
</dbReference>
<dbReference type="InterPro" id="IPR024038">
    <property type="entry name" value="MYXO-CTERM"/>
</dbReference>
<evidence type="ECO:0008006" key="5">
    <source>
        <dbReference type="Google" id="ProtNLM"/>
    </source>
</evidence>
<dbReference type="Gene3D" id="2.60.40.10">
    <property type="entry name" value="Immunoglobulins"/>
    <property type="match status" value="1"/>
</dbReference>
<evidence type="ECO:0000313" key="4">
    <source>
        <dbReference type="Proteomes" id="UP000663090"/>
    </source>
</evidence>
<feature type="region of interest" description="Disordered" evidence="1">
    <location>
        <begin position="81"/>
        <end position="100"/>
    </location>
</feature>
<dbReference type="InterPro" id="IPR013783">
    <property type="entry name" value="Ig-like_fold"/>
</dbReference>
<evidence type="ECO:0000256" key="1">
    <source>
        <dbReference type="SAM" id="MobiDB-lite"/>
    </source>
</evidence>
<gene>
    <name evidence="3" type="ORF">JY572_24390</name>
</gene>
<reference evidence="3 4" key="1">
    <citation type="submission" date="2021-02" db="EMBL/GenBank/DDBJ databases">
        <title>De Novo genome assembly of isolated myxobacteria.</title>
        <authorList>
            <person name="Stevens D.C."/>
        </authorList>
    </citation>
    <scope>NUCLEOTIDE SEQUENCE [LARGE SCALE GENOMIC DNA]</scope>
    <source>
        <strain evidence="3 4">SCHIC003</strain>
    </source>
</reference>
<feature type="compositionally biased region" description="Low complexity" evidence="1">
    <location>
        <begin position="83"/>
        <end position="97"/>
    </location>
</feature>
<keyword evidence="4" id="KW-1185">Reference proteome</keyword>
<dbReference type="InterPro" id="IPR017756">
    <property type="entry name" value="TM_Gly-Cys-Arg_CS"/>
</dbReference>
<dbReference type="InterPro" id="IPR058184">
    <property type="entry name" value="AgmC-like_N"/>
</dbReference>
<evidence type="ECO:0000256" key="2">
    <source>
        <dbReference type="SAM" id="SignalP"/>
    </source>
</evidence>
<feature type="compositionally biased region" description="Gly residues" evidence="1">
    <location>
        <begin position="248"/>
        <end position="258"/>
    </location>
</feature>
<sequence>MRLPPLVLVLLLLSSAAQAELDSFGLGTGRDGPLTVNSRRTINLAMRMPLGASRGARVLSVEAVTAPAVGSLLLIHQTQGFASSTPSGGTSPTSPGSVGSWEMARVSSVTAGSPMVIQLSAPLINNYDAPGSQAVTVPEYTTVSVASSGALVAPPWDGSSGGIVAFLASGAVTNDGSINADGAGFRGGAFTQNTSRTNCTGADLPTSQGGAFKGEGLVVDRYGSASGRANLVNAGGGGVCKDAGGGGGGHRGVGGVGGRTAPTDGMRDMGGQGGVEMGYTIVYSILMGGGGGAGEGDSGDGSSGGAGGGVVMVRARSVGGGGTFSANGAAAAASGGGDGAGGGGAGGAVIVRTTGSLDCTQALVQGGAGGNAPSSSFQTGPGGGGAGGVLLLHGKSVTCPGSHAGGAPGTAGSSGGSYGATVGAIGEMKQFIFPYETPTTPVITEPVVNTTVSTRPTIRGVADPGMRVIISVDGVRVAEVGAGTTGDFVTVLDPPVPELDVGTHVVTAVSESMGAYSRPSSQVGFDAQSQAADAGLQIPVIVVPAEGEVTGPTPYIAGVAGNARTVGLYVDNREEAIVVADSMGRFRYDIPANSPLAVGPHKVNAHGHDVDDNSSASSPDTRFEVVLPDPDAGSPTPDAGGSDAGTSGPDAGSGDAGSGVVREVPVLVVPAEGELVDPTPLFAGVAQPGATVSLDVDGARVATVVADATGAFRHTLAAESALTSGAHAVSASMLNSESGTPGPKSPDTGFQVRGPTALDVGCGGCGASPTGAATAWVLLIGVAALLRQRRRQVSGVRVTTPRPMRGPPAR</sequence>
<keyword evidence="2" id="KW-0732">Signal</keyword>
<name>A0ABX7MYW3_9BACT</name>
<dbReference type="NCBIfam" id="TIGR03382">
    <property type="entry name" value="GC_trans_RRR"/>
    <property type="match status" value="1"/>
</dbReference>